<name>A0A9W9A338_9AGAR</name>
<dbReference type="InterPro" id="IPR032675">
    <property type="entry name" value="LRR_dom_sf"/>
</dbReference>
<dbReference type="SUPFAM" id="SSF52047">
    <property type="entry name" value="RNI-like"/>
    <property type="match status" value="1"/>
</dbReference>
<sequence length="386" mass="44346">MVPQEIFDLCIDWLDASQCFQSLKTCTLVCSSWLPRTRYHIFRRLSIDFRFRFRESLPDLISQLRADIFAKPSIVSYVRVMSLQLQYSLDHQAGPESPYECLSDIPFTNLEQLHINFAYSLLTEDYPWRLSRLIHLLQNNPHLENLSLRNFAIDAQSMHTLLLNLATYSPRIKTLVLDDIRSFRWSKSESDWSLPRLIPLERLLVFEGPGFDLMAFIFRHGFFDWNTLKTLALVGSLNEDGVKALVDSGCGQVTSFLTLDLRNLHSETLLETVLGNFPQLRQLQLLPPAVDSHGILSHTLEQLGRQASFSRLMSLYISNPILVFPLDTQLVELTKAMPSLRHVSFNFGSWLQENAIDSEDMKNRLPLTSRTGVLDFKSNEIHISAS</sequence>
<reference evidence="1" key="1">
    <citation type="submission" date="2022-08" db="EMBL/GenBank/DDBJ databases">
        <authorList>
            <consortium name="DOE Joint Genome Institute"/>
            <person name="Min B."/>
            <person name="Riley R."/>
            <person name="Sierra-Patev S."/>
            <person name="Naranjo-Ortiz M."/>
            <person name="Looney B."/>
            <person name="Konkel Z."/>
            <person name="Slot J.C."/>
            <person name="Sakamoto Y."/>
            <person name="Steenwyk J.L."/>
            <person name="Rokas A."/>
            <person name="Carro J."/>
            <person name="Camarero S."/>
            <person name="Ferreira P."/>
            <person name="Molpeceres G."/>
            <person name="Ruiz-Duenas F.J."/>
            <person name="Serrano A."/>
            <person name="Henrissat B."/>
            <person name="Drula E."/>
            <person name="Hughes K.W."/>
            <person name="Mata J.L."/>
            <person name="Ishikawa N.K."/>
            <person name="Vargas-Isla R."/>
            <person name="Ushijima S."/>
            <person name="Smith C.A."/>
            <person name="Ahrendt S."/>
            <person name="Andreopoulos W."/>
            <person name="He G."/>
            <person name="Labutti K."/>
            <person name="Lipzen A."/>
            <person name="Ng V."/>
            <person name="Sandor L."/>
            <person name="Barry K."/>
            <person name="Martinez A.T."/>
            <person name="Xiao Y."/>
            <person name="Gibbons J.G."/>
            <person name="Terashima K."/>
            <person name="Hibbett D.S."/>
            <person name="Grigoriev I.V."/>
        </authorList>
    </citation>
    <scope>NUCLEOTIDE SEQUENCE</scope>
    <source>
        <strain evidence="1">Sp2 HRB7682 ss15</strain>
    </source>
</reference>
<comment type="caution">
    <text evidence="1">The sequence shown here is derived from an EMBL/GenBank/DDBJ whole genome shotgun (WGS) entry which is preliminary data.</text>
</comment>
<evidence type="ECO:0000313" key="2">
    <source>
        <dbReference type="Proteomes" id="UP001150238"/>
    </source>
</evidence>
<gene>
    <name evidence="1" type="ORF">C8J55DRAFT_153554</name>
</gene>
<evidence type="ECO:0000313" key="1">
    <source>
        <dbReference type="EMBL" id="KAJ4471809.1"/>
    </source>
</evidence>
<protein>
    <recommendedName>
        <fullName evidence="3">F-box domain-containing protein</fullName>
    </recommendedName>
</protein>
<dbReference type="Proteomes" id="UP001150238">
    <property type="component" value="Unassembled WGS sequence"/>
</dbReference>
<evidence type="ECO:0008006" key="3">
    <source>
        <dbReference type="Google" id="ProtNLM"/>
    </source>
</evidence>
<dbReference type="EMBL" id="JANVFS010000028">
    <property type="protein sequence ID" value="KAJ4471809.1"/>
    <property type="molecule type" value="Genomic_DNA"/>
</dbReference>
<dbReference type="AlphaFoldDB" id="A0A9W9A338"/>
<reference evidence="1" key="2">
    <citation type="journal article" date="2023" name="Proc. Natl. Acad. Sci. U.S.A.">
        <title>A global phylogenomic analysis of the shiitake genus Lentinula.</title>
        <authorList>
            <person name="Sierra-Patev S."/>
            <person name="Min B."/>
            <person name="Naranjo-Ortiz M."/>
            <person name="Looney B."/>
            <person name="Konkel Z."/>
            <person name="Slot J.C."/>
            <person name="Sakamoto Y."/>
            <person name="Steenwyk J.L."/>
            <person name="Rokas A."/>
            <person name="Carro J."/>
            <person name="Camarero S."/>
            <person name="Ferreira P."/>
            <person name="Molpeceres G."/>
            <person name="Ruiz-Duenas F.J."/>
            <person name="Serrano A."/>
            <person name="Henrissat B."/>
            <person name="Drula E."/>
            <person name="Hughes K.W."/>
            <person name="Mata J.L."/>
            <person name="Ishikawa N.K."/>
            <person name="Vargas-Isla R."/>
            <person name="Ushijima S."/>
            <person name="Smith C.A."/>
            <person name="Donoghue J."/>
            <person name="Ahrendt S."/>
            <person name="Andreopoulos W."/>
            <person name="He G."/>
            <person name="LaButti K."/>
            <person name="Lipzen A."/>
            <person name="Ng V."/>
            <person name="Riley R."/>
            <person name="Sandor L."/>
            <person name="Barry K."/>
            <person name="Martinez A.T."/>
            <person name="Xiao Y."/>
            <person name="Gibbons J.G."/>
            <person name="Terashima K."/>
            <person name="Grigoriev I.V."/>
            <person name="Hibbett D."/>
        </authorList>
    </citation>
    <scope>NUCLEOTIDE SEQUENCE</scope>
    <source>
        <strain evidence="1">Sp2 HRB7682 ss15</strain>
    </source>
</reference>
<accession>A0A9W9A338</accession>
<organism evidence="1 2">
    <name type="scientific">Lentinula lateritia</name>
    <dbReference type="NCBI Taxonomy" id="40482"/>
    <lineage>
        <taxon>Eukaryota</taxon>
        <taxon>Fungi</taxon>
        <taxon>Dikarya</taxon>
        <taxon>Basidiomycota</taxon>
        <taxon>Agaricomycotina</taxon>
        <taxon>Agaricomycetes</taxon>
        <taxon>Agaricomycetidae</taxon>
        <taxon>Agaricales</taxon>
        <taxon>Marasmiineae</taxon>
        <taxon>Omphalotaceae</taxon>
        <taxon>Lentinula</taxon>
    </lineage>
</organism>
<proteinExistence type="predicted"/>
<dbReference type="Gene3D" id="3.80.10.10">
    <property type="entry name" value="Ribonuclease Inhibitor"/>
    <property type="match status" value="1"/>
</dbReference>